<dbReference type="Pfam" id="PF08241">
    <property type="entry name" value="Methyltransf_11"/>
    <property type="match status" value="1"/>
</dbReference>
<dbReference type="GO" id="GO:0008757">
    <property type="term" value="F:S-adenosylmethionine-dependent methyltransferase activity"/>
    <property type="evidence" value="ECO:0007669"/>
    <property type="project" value="InterPro"/>
</dbReference>
<evidence type="ECO:0000256" key="1">
    <source>
        <dbReference type="SAM" id="MobiDB-lite"/>
    </source>
</evidence>
<proteinExistence type="predicted"/>
<keyword evidence="3" id="KW-0489">Methyltransferase</keyword>
<feature type="region of interest" description="Disordered" evidence="1">
    <location>
        <begin position="233"/>
        <end position="261"/>
    </location>
</feature>
<dbReference type="GO" id="GO:0032259">
    <property type="term" value="P:methylation"/>
    <property type="evidence" value="ECO:0007669"/>
    <property type="project" value="UniProtKB-KW"/>
</dbReference>
<gene>
    <name evidence="3" type="ORF">MNBD_ALPHA02-2318</name>
</gene>
<name>A0A3B0R898_9ZZZZ</name>
<accession>A0A3B0R898</accession>
<keyword evidence="3" id="KW-0808">Transferase</keyword>
<protein>
    <submittedName>
        <fullName evidence="3">SAM-dependent methyltransferase 2, in cluster with Hydroxyacylglutathione hydrolase</fullName>
    </submittedName>
</protein>
<organism evidence="3">
    <name type="scientific">hydrothermal vent metagenome</name>
    <dbReference type="NCBI Taxonomy" id="652676"/>
    <lineage>
        <taxon>unclassified sequences</taxon>
        <taxon>metagenomes</taxon>
        <taxon>ecological metagenomes</taxon>
    </lineage>
</organism>
<dbReference type="AlphaFoldDB" id="A0A3B0R898"/>
<dbReference type="Gene3D" id="3.40.50.150">
    <property type="entry name" value="Vaccinia Virus protein VP39"/>
    <property type="match status" value="1"/>
</dbReference>
<sequence length="261" mass="29640">MYQDVVKLRAFYRTRLGRVTARLIRQQIITFWPDISGMDVMGLGYAIPYLDVFRTKARHVISIMPAAQGVVRWPRHNGKPDNDGKHRYKGNLTALAREGNLPLQDAVMDRIIMVHILEHTEQSRSLLREVWRTLAPGGRVIVVVPNRLGFWARTDRTPFGHGTPFSVAQVRQILSDNMLTPTRTISALHLPPFKSRSLLSLMASLEGTGQRWWHNMAGVLIVEAEKQIYAASPPAGKRKRVTRPAIAGNHMEQRTSQVKRK</sequence>
<dbReference type="GO" id="GO:0016787">
    <property type="term" value="F:hydrolase activity"/>
    <property type="evidence" value="ECO:0007669"/>
    <property type="project" value="UniProtKB-KW"/>
</dbReference>
<keyword evidence="3" id="KW-0378">Hydrolase</keyword>
<dbReference type="InterPro" id="IPR013216">
    <property type="entry name" value="Methyltransf_11"/>
</dbReference>
<feature type="domain" description="Methyltransferase type 11" evidence="2">
    <location>
        <begin position="98"/>
        <end position="142"/>
    </location>
</feature>
<dbReference type="SUPFAM" id="SSF53335">
    <property type="entry name" value="S-adenosyl-L-methionine-dependent methyltransferases"/>
    <property type="match status" value="1"/>
</dbReference>
<dbReference type="InterPro" id="IPR029063">
    <property type="entry name" value="SAM-dependent_MTases_sf"/>
</dbReference>
<reference evidence="3" key="1">
    <citation type="submission" date="2018-06" db="EMBL/GenBank/DDBJ databases">
        <authorList>
            <person name="Zhirakovskaya E."/>
        </authorList>
    </citation>
    <scope>NUCLEOTIDE SEQUENCE</scope>
</reference>
<dbReference type="EMBL" id="UOED01000035">
    <property type="protein sequence ID" value="VAV88702.1"/>
    <property type="molecule type" value="Genomic_DNA"/>
</dbReference>
<evidence type="ECO:0000259" key="2">
    <source>
        <dbReference type="Pfam" id="PF08241"/>
    </source>
</evidence>
<evidence type="ECO:0000313" key="3">
    <source>
        <dbReference type="EMBL" id="VAV88702.1"/>
    </source>
</evidence>